<keyword evidence="6" id="KW-1185">Reference proteome</keyword>
<evidence type="ECO:0000259" key="4">
    <source>
        <dbReference type="PROSITE" id="PS51465"/>
    </source>
</evidence>
<reference evidence="5 6" key="1">
    <citation type="submission" date="2024-05" db="EMBL/GenBank/DDBJ databases">
        <authorList>
            <person name="Wallberg A."/>
        </authorList>
    </citation>
    <scope>NUCLEOTIDE SEQUENCE [LARGE SCALE GENOMIC DNA]</scope>
</reference>
<dbReference type="AlphaFoldDB" id="A0AAV2QVP7"/>
<dbReference type="PANTHER" id="PTHR13866">
    <property type="entry name" value="SPARC OSTEONECTIN"/>
    <property type="match status" value="1"/>
</dbReference>
<protein>
    <recommendedName>
        <fullName evidence="4">Kazal-like domain-containing protein</fullName>
    </recommendedName>
</protein>
<dbReference type="GO" id="GO:0005509">
    <property type="term" value="F:calcium ion binding"/>
    <property type="evidence" value="ECO:0007669"/>
    <property type="project" value="TreeGrafter"/>
</dbReference>
<gene>
    <name evidence="5" type="ORF">MNOR_LOCUS16876</name>
</gene>
<dbReference type="Gene3D" id="3.30.60.30">
    <property type="match status" value="2"/>
</dbReference>
<accession>A0AAV2QVP7</accession>
<keyword evidence="2" id="KW-1015">Disulfide bond</keyword>
<evidence type="ECO:0000256" key="2">
    <source>
        <dbReference type="ARBA" id="ARBA00023157"/>
    </source>
</evidence>
<keyword evidence="1" id="KW-0732">Signal</keyword>
<dbReference type="InterPro" id="IPR036058">
    <property type="entry name" value="Kazal_dom_sf"/>
</dbReference>
<dbReference type="GO" id="GO:0005518">
    <property type="term" value="F:collagen binding"/>
    <property type="evidence" value="ECO:0007669"/>
    <property type="project" value="TreeGrafter"/>
</dbReference>
<dbReference type="Proteomes" id="UP001497623">
    <property type="component" value="Unassembled WGS sequence"/>
</dbReference>
<dbReference type="InterPro" id="IPR002350">
    <property type="entry name" value="Kazal_dom"/>
</dbReference>
<dbReference type="EMBL" id="CAXKWB010011299">
    <property type="protein sequence ID" value="CAL4100755.1"/>
    <property type="molecule type" value="Genomic_DNA"/>
</dbReference>
<dbReference type="Gene3D" id="2.10.70.10">
    <property type="entry name" value="Complement Module, domain 1"/>
    <property type="match status" value="1"/>
</dbReference>
<evidence type="ECO:0000256" key="3">
    <source>
        <dbReference type="ARBA" id="ARBA00023180"/>
    </source>
</evidence>
<feature type="domain" description="Kazal-like" evidence="4">
    <location>
        <begin position="74"/>
        <end position="126"/>
    </location>
</feature>
<evidence type="ECO:0000313" key="6">
    <source>
        <dbReference type="Proteomes" id="UP001497623"/>
    </source>
</evidence>
<feature type="non-terminal residue" evidence="5">
    <location>
        <position position="178"/>
    </location>
</feature>
<dbReference type="CDD" id="cd00104">
    <property type="entry name" value="KAZAL_FS"/>
    <property type="match status" value="2"/>
</dbReference>
<organism evidence="5 6">
    <name type="scientific">Meganyctiphanes norvegica</name>
    <name type="common">Northern krill</name>
    <name type="synonym">Thysanopoda norvegica</name>
    <dbReference type="NCBI Taxonomy" id="48144"/>
    <lineage>
        <taxon>Eukaryota</taxon>
        <taxon>Metazoa</taxon>
        <taxon>Ecdysozoa</taxon>
        <taxon>Arthropoda</taxon>
        <taxon>Crustacea</taxon>
        <taxon>Multicrustacea</taxon>
        <taxon>Malacostraca</taxon>
        <taxon>Eumalacostraca</taxon>
        <taxon>Eucarida</taxon>
        <taxon>Euphausiacea</taxon>
        <taxon>Euphausiidae</taxon>
        <taxon>Meganyctiphanes</taxon>
    </lineage>
</organism>
<proteinExistence type="predicted"/>
<dbReference type="Pfam" id="PF07648">
    <property type="entry name" value="Kazal_2"/>
    <property type="match status" value="2"/>
</dbReference>
<dbReference type="GO" id="GO:0005615">
    <property type="term" value="C:extracellular space"/>
    <property type="evidence" value="ECO:0007669"/>
    <property type="project" value="TreeGrafter"/>
</dbReference>
<name>A0AAV2QVP7_MEGNR</name>
<dbReference type="SUPFAM" id="SSF100895">
    <property type="entry name" value="Kazal-type serine protease inhibitors"/>
    <property type="match status" value="2"/>
</dbReference>
<feature type="non-terminal residue" evidence="5">
    <location>
        <position position="1"/>
    </location>
</feature>
<evidence type="ECO:0000256" key="1">
    <source>
        <dbReference type="ARBA" id="ARBA00022729"/>
    </source>
</evidence>
<keyword evidence="3" id="KW-0325">Glycoprotein</keyword>
<comment type="caution">
    <text evidence="5">The sequence shown here is derived from an EMBL/GenBank/DDBJ whole genome shotgun (WGS) entry which is preliminary data.</text>
</comment>
<sequence>GKDQSRMSYFSHDNETNCGTCYDVPKESVCGSNGITYVSKCELSRMNCLMDLDIEIEYIGSCGQDHSRMSSFSHDNETNCGTCYDFPKESVCGSNDITYGSKCELSRINCLMDLDIEIVYIGSCEQGGQLGRTQEIEMQHSLSRGCKVDNGETYAHGKIWENGCEKCTCNNGETFCKE</sequence>
<dbReference type="GO" id="GO:0050840">
    <property type="term" value="F:extracellular matrix binding"/>
    <property type="evidence" value="ECO:0007669"/>
    <property type="project" value="TreeGrafter"/>
</dbReference>
<dbReference type="PROSITE" id="PS51465">
    <property type="entry name" value="KAZAL_2"/>
    <property type="match status" value="2"/>
</dbReference>
<feature type="domain" description="Kazal-like" evidence="4">
    <location>
        <begin position="12"/>
        <end position="64"/>
    </location>
</feature>
<dbReference type="PANTHER" id="PTHR13866:SF14">
    <property type="entry name" value="BM-40"/>
    <property type="match status" value="1"/>
</dbReference>
<evidence type="ECO:0000313" key="5">
    <source>
        <dbReference type="EMBL" id="CAL4100755.1"/>
    </source>
</evidence>
<dbReference type="SMART" id="SM00280">
    <property type="entry name" value="KAZAL"/>
    <property type="match status" value="2"/>
</dbReference>